<dbReference type="GO" id="GO:0005886">
    <property type="term" value="C:plasma membrane"/>
    <property type="evidence" value="ECO:0007669"/>
    <property type="project" value="UniProtKB-SubCell"/>
</dbReference>
<dbReference type="SMART" id="SM00900">
    <property type="entry name" value="FMN_bind"/>
    <property type="match status" value="1"/>
</dbReference>
<organism evidence="8 9">
    <name type="scientific">candidate division WOR-3 bacterium JGI_Cruoil_03_44_89</name>
    <dbReference type="NCBI Taxonomy" id="1973748"/>
    <lineage>
        <taxon>Bacteria</taxon>
        <taxon>Bacteria division WOR-3</taxon>
    </lineage>
</organism>
<keyword evidence="6" id="KW-0812">Transmembrane</keyword>
<dbReference type="Proteomes" id="UP000215215">
    <property type="component" value="Unassembled WGS sequence"/>
</dbReference>
<keyword evidence="2 6" id="KW-0597">Phosphoprotein</keyword>
<comment type="subunit">
    <text evidence="6">The complex is composed of six subunits: RnfA, RnfB, RnfC, RnfD, RnfE and RnfG.</text>
</comment>
<dbReference type="GO" id="GO:0009055">
    <property type="term" value="F:electron transfer activity"/>
    <property type="evidence" value="ECO:0007669"/>
    <property type="project" value="InterPro"/>
</dbReference>
<dbReference type="GO" id="GO:0022900">
    <property type="term" value="P:electron transport chain"/>
    <property type="evidence" value="ECO:0007669"/>
    <property type="project" value="UniProtKB-UniRule"/>
</dbReference>
<accession>A0A235BWD0</accession>
<keyword evidence="4 6" id="KW-0288">FMN</keyword>
<keyword evidence="1 6" id="KW-0813">Transport</keyword>
<evidence type="ECO:0000259" key="7">
    <source>
        <dbReference type="SMART" id="SM00900"/>
    </source>
</evidence>
<keyword evidence="3 6" id="KW-0285">Flavoprotein</keyword>
<evidence type="ECO:0000256" key="3">
    <source>
        <dbReference type="ARBA" id="ARBA00022630"/>
    </source>
</evidence>
<sequence>MLSAVDFKSKDGGYMKVKMVLSLLIVCLTAAGLLSWVYSVTTPIIEEGIRTKLDEQLKVVFPSACVFDPLVVEGDTLLRDTLWIAIDSVGNKVGIVFKVFPMGYGGPIETLVALATDTGVVAIRPATPSEGLKETPGLGVRITEPWFMKQFRGKKIKDIQLKKDGGTIDAITAATISSRAVTEGVRKGIEKYVKWLPDKKKIGRRFTPLNK</sequence>
<reference evidence="8 9" key="1">
    <citation type="submission" date="2017-07" db="EMBL/GenBank/DDBJ databases">
        <title>Recovery of genomes from metagenomes via a dereplication, aggregation, and scoring strategy.</title>
        <authorList>
            <person name="Sieber C.M."/>
            <person name="Probst A.J."/>
            <person name="Sharrar A."/>
            <person name="Thomas B.C."/>
            <person name="Hess M."/>
            <person name="Tringe S.G."/>
            <person name="Banfield J.F."/>
        </authorList>
    </citation>
    <scope>NUCLEOTIDE SEQUENCE [LARGE SCALE GENOMIC DNA]</scope>
    <source>
        <strain evidence="8">JGI_Cruoil_03_44_89</strain>
    </source>
</reference>
<proteinExistence type="inferred from homology"/>
<dbReference type="HAMAP" id="MF_00479">
    <property type="entry name" value="RsxG_RnfG"/>
    <property type="match status" value="1"/>
</dbReference>
<evidence type="ECO:0000256" key="6">
    <source>
        <dbReference type="HAMAP-Rule" id="MF_00479"/>
    </source>
</evidence>
<evidence type="ECO:0000256" key="1">
    <source>
        <dbReference type="ARBA" id="ARBA00022448"/>
    </source>
</evidence>
<gene>
    <name evidence="6" type="primary">rnfG</name>
    <name evidence="8" type="ORF">CH333_03125</name>
</gene>
<dbReference type="PANTHER" id="PTHR36118">
    <property type="entry name" value="ION-TRANSLOCATING OXIDOREDUCTASE COMPLEX SUBUNIT G"/>
    <property type="match status" value="1"/>
</dbReference>
<evidence type="ECO:0000256" key="5">
    <source>
        <dbReference type="ARBA" id="ARBA00022982"/>
    </source>
</evidence>
<name>A0A235BWD0_UNCW3</name>
<keyword evidence="6" id="KW-0472">Membrane</keyword>
<comment type="cofactor">
    <cofactor evidence="6">
        <name>FMN</name>
        <dbReference type="ChEBI" id="CHEBI:58210"/>
    </cofactor>
</comment>
<comment type="caution">
    <text evidence="8">The sequence shown here is derived from an EMBL/GenBank/DDBJ whole genome shotgun (WGS) entry which is preliminary data.</text>
</comment>
<keyword evidence="6" id="KW-1003">Cell membrane</keyword>
<evidence type="ECO:0000256" key="2">
    <source>
        <dbReference type="ARBA" id="ARBA00022553"/>
    </source>
</evidence>
<keyword evidence="6" id="KW-1133">Transmembrane helix</keyword>
<feature type="domain" description="FMN-binding" evidence="7">
    <location>
        <begin position="103"/>
        <end position="192"/>
    </location>
</feature>
<evidence type="ECO:0000256" key="4">
    <source>
        <dbReference type="ARBA" id="ARBA00022643"/>
    </source>
</evidence>
<evidence type="ECO:0000313" key="9">
    <source>
        <dbReference type="Proteomes" id="UP000215215"/>
    </source>
</evidence>
<dbReference type="EMBL" id="NOZQ01000061">
    <property type="protein sequence ID" value="OYD16542.1"/>
    <property type="molecule type" value="Genomic_DNA"/>
</dbReference>
<dbReference type="AlphaFoldDB" id="A0A235BWD0"/>
<keyword evidence="5 6" id="KW-0249">Electron transport</keyword>
<comment type="subcellular location">
    <subcellularLocation>
        <location evidence="6">Cell membrane</location>
        <topology evidence="6">Single-pass membrane protein</topology>
    </subcellularLocation>
</comment>
<dbReference type="InterPro" id="IPR007329">
    <property type="entry name" value="FMN-bd"/>
</dbReference>
<keyword evidence="6" id="KW-1278">Translocase</keyword>
<evidence type="ECO:0000313" key="8">
    <source>
        <dbReference type="EMBL" id="OYD16542.1"/>
    </source>
</evidence>
<dbReference type="Pfam" id="PF04205">
    <property type="entry name" value="FMN_bind"/>
    <property type="match status" value="1"/>
</dbReference>
<dbReference type="GO" id="GO:0010181">
    <property type="term" value="F:FMN binding"/>
    <property type="evidence" value="ECO:0007669"/>
    <property type="project" value="InterPro"/>
</dbReference>
<dbReference type="EC" id="7.-.-.-" evidence="6"/>
<dbReference type="PANTHER" id="PTHR36118:SF1">
    <property type="entry name" value="ION-TRANSLOCATING OXIDOREDUCTASE COMPLEX SUBUNIT G"/>
    <property type="match status" value="1"/>
</dbReference>
<dbReference type="PIRSF" id="PIRSF006091">
    <property type="entry name" value="E_trnsport_RnfG"/>
    <property type="match status" value="1"/>
</dbReference>
<feature type="modified residue" description="FMN phosphoryl threonine" evidence="6">
    <location>
        <position position="175"/>
    </location>
</feature>
<comment type="similarity">
    <text evidence="6">Belongs to the RnfG family.</text>
</comment>
<protein>
    <recommendedName>
        <fullName evidence="6">Ion-translocating oxidoreductase complex subunit G</fullName>
        <ecNumber evidence="6">7.-.-.-</ecNumber>
    </recommendedName>
    <alternativeName>
        <fullName evidence="6">Rnf electron transport complex subunit G</fullName>
    </alternativeName>
</protein>
<comment type="function">
    <text evidence="6">Part of a membrane-bound complex that couples electron transfer with translocation of ions across the membrane.</text>
</comment>
<dbReference type="InterPro" id="IPR010209">
    <property type="entry name" value="Ion_transpt_RnfG/RsxG"/>
</dbReference>